<evidence type="ECO:0000313" key="15">
    <source>
        <dbReference type="Proteomes" id="UP000050497"/>
    </source>
</evidence>
<dbReference type="GO" id="GO:0071555">
    <property type="term" value="P:cell wall organization"/>
    <property type="evidence" value="ECO:0007669"/>
    <property type="project" value="UniProtKB-KW"/>
</dbReference>
<dbReference type="STRING" id="1653334.GA0071312_3096"/>
<dbReference type="AlphaFoldDB" id="A0A0N8KDY1"/>
<organism evidence="13 15">
    <name type="scientific">Saliniramus fredricksonii</name>
    <dbReference type="NCBI Taxonomy" id="1653334"/>
    <lineage>
        <taxon>Bacteria</taxon>
        <taxon>Pseudomonadati</taxon>
        <taxon>Pseudomonadota</taxon>
        <taxon>Alphaproteobacteria</taxon>
        <taxon>Hyphomicrobiales</taxon>
        <taxon>Salinarimonadaceae</taxon>
        <taxon>Saliniramus</taxon>
    </lineage>
</organism>
<gene>
    <name evidence="14" type="ORF">GA0071312_3096</name>
    <name evidence="13" type="ORF">HLUCCO17_12965</name>
</gene>
<feature type="compositionally biased region" description="Low complexity" evidence="12">
    <location>
        <begin position="285"/>
        <end position="305"/>
    </location>
</feature>
<sequence length="597" mass="63613">MRRTGGGRRVEIVGSGRIRAFLGRVGARRVMALALSLVLVIALTRGTQDAVANGDTRTLEIIQMHTGERVSVTFRRHGRYDRSGLRQLDWVMRDWRRDEAKEMDPRLYDLLWEVHRSTGSRQPVHVVSAYRAPQTNEALRRRSGNVAQQSQHTVGKAVDFYLPDVPAERIRTIGLRMQRGGVGYYPRANTPFVHLDTGGVRHWPRMNRRQLVGLFPDQRTVHIPSDGKPLAGFDQARREILAAGGTVMGETGRQVAEAPTRRRSLWRALFGIPEESEQDIAEADSLPARASASSAPAPASVAEAPQRVTPSLPEAPPAPPPAPRPAQTGPSPDDAAPSRDLAMAQAPPLPAPRPAELGPAMAWQQGPEALVSADEAEGRVVETGIADASQAGDSGGMPASLASLDALPMPPRRPTSFESIGTLVTAFADPATEAASDDPLTQLGLRGEIRDDTPAQQTATQQKAAEQPAEASDGRIAVAALEAPPPVAREAITATASTGRPGAPSSRDPVTTARDPRASWRVLFTGQPHADEAVRRSAASNGALRFAQAKPQGREAPTGFVGVREAGLALGFAKESVPGPTIGAFSGPAVAPLPVRQ</sequence>
<reference evidence="14 16" key="2">
    <citation type="submission" date="2016-08" db="EMBL/GenBank/DDBJ databases">
        <authorList>
            <person name="Varghese N."/>
            <person name="Submissions Spin"/>
        </authorList>
    </citation>
    <scope>NUCLEOTIDE SEQUENCE [LARGE SCALE GENOMIC DNA]</scope>
    <source>
        <strain evidence="14 16">HL-109</strain>
    </source>
</reference>
<dbReference type="InterPro" id="IPR010275">
    <property type="entry name" value="MepK"/>
</dbReference>
<evidence type="ECO:0000256" key="10">
    <source>
        <dbReference type="ARBA" id="ARBA00093448"/>
    </source>
</evidence>
<evidence type="ECO:0000256" key="1">
    <source>
        <dbReference type="ARBA" id="ARBA00001947"/>
    </source>
</evidence>
<dbReference type="EMBL" id="FMBM01000002">
    <property type="protein sequence ID" value="SCC82120.1"/>
    <property type="molecule type" value="Genomic_DNA"/>
</dbReference>
<dbReference type="GO" id="GO:0008237">
    <property type="term" value="F:metallopeptidase activity"/>
    <property type="evidence" value="ECO:0007669"/>
    <property type="project" value="UniProtKB-KW"/>
</dbReference>
<evidence type="ECO:0000256" key="6">
    <source>
        <dbReference type="ARBA" id="ARBA00022801"/>
    </source>
</evidence>
<evidence type="ECO:0000313" key="14">
    <source>
        <dbReference type="EMBL" id="SCC82120.1"/>
    </source>
</evidence>
<evidence type="ECO:0000256" key="7">
    <source>
        <dbReference type="ARBA" id="ARBA00022833"/>
    </source>
</evidence>
<keyword evidence="7" id="KW-0862">Zinc</keyword>
<dbReference type="EMBL" id="LJSX01000021">
    <property type="protein sequence ID" value="KPQ09802.1"/>
    <property type="molecule type" value="Genomic_DNA"/>
</dbReference>
<dbReference type="CDD" id="cd14844">
    <property type="entry name" value="Zn-DD-carboxypeptidase_like"/>
    <property type="match status" value="1"/>
</dbReference>
<protein>
    <recommendedName>
        <fullName evidence="11">Murein endopeptidase K</fullName>
    </recommendedName>
</protein>
<evidence type="ECO:0000256" key="3">
    <source>
        <dbReference type="ARBA" id="ARBA00022670"/>
    </source>
</evidence>
<dbReference type="Gene3D" id="3.30.1380.10">
    <property type="match status" value="1"/>
</dbReference>
<evidence type="ECO:0000256" key="5">
    <source>
        <dbReference type="ARBA" id="ARBA00022729"/>
    </source>
</evidence>
<proteinExistence type="inferred from homology"/>
<evidence type="ECO:0000313" key="13">
    <source>
        <dbReference type="EMBL" id="KPQ09802.1"/>
    </source>
</evidence>
<dbReference type="SUPFAM" id="SSF55166">
    <property type="entry name" value="Hedgehog/DD-peptidase"/>
    <property type="match status" value="1"/>
</dbReference>
<keyword evidence="4" id="KW-0479">Metal-binding</keyword>
<comment type="similarity">
    <text evidence="10">Belongs to the peptidase M15 family.</text>
</comment>
<dbReference type="PANTHER" id="PTHR37425:SF1">
    <property type="entry name" value="OUTER MEMBRANE PROTEIN"/>
    <property type="match status" value="1"/>
</dbReference>
<feature type="compositionally biased region" description="Pro residues" evidence="12">
    <location>
        <begin position="313"/>
        <end position="324"/>
    </location>
</feature>
<dbReference type="Pfam" id="PF05951">
    <property type="entry name" value="Peptidase_M15_2"/>
    <property type="match status" value="1"/>
</dbReference>
<evidence type="ECO:0000256" key="2">
    <source>
        <dbReference type="ARBA" id="ARBA00004776"/>
    </source>
</evidence>
<dbReference type="Proteomes" id="UP000050497">
    <property type="component" value="Unassembled WGS sequence"/>
</dbReference>
<evidence type="ECO:0000256" key="11">
    <source>
        <dbReference type="ARBA" id="ARBA00093666"/>
    </source>
</evidence>
<dbReference type="GO" id="GO:0046872">
    <property type="term" value="F:metal ion binding"/>
    <property type="evidence" value="ECO:0007669"/>
    <property type="project" value="UniProtKB-KW"/>
</dbReference>
<evidence type="ECO:0000256" key="12">
    <source>
        <dbReference type="SAM" id="MobiDB-lite"/>
    </source>
</evidence>
<dbReference type="RefSeq" id="WP_165604055.1">
    <property type="nucleotide sequence ID" value="NZ_FMBM01000002.1"/>
</dbReference>
<comment type="pathway">
    <text evidence="2">Cell wall biogenesis; cell wall polysaccharide biosynthesis.</text>
</comment>
<reference evidence="13 15" key="1">
    <citation type="submission" date="2015-09" db="EMBL/GenBank/DDBJ databases">
        <title>Identification and resolution of microdiversity through metagenomic sequencing of parallel consortia.</title>
        <authorList>
            <person name="Nelson W.C."/>
            <person name="Romine M.F."/>
            <person name="Lindemann S.R."/>
        </authorList>
    </citation>
    <scope>NUCLEOTIDE SEQUENCE [LARGE SCALE GENOMIC DNA]</scope>
    <source>
        <strain evidence="13">HL-109</strain>
    </source>
</reference>
<dbReference type="Proteomes" id="UP000182800">
    <property type="component" value="Unassembled WGS sequence"/>
</dbReference>
<feature type="compositionally biased region" description="Low complexity" evidence="12">
    <location>
        <begin position="454"/>
        <end position="482"/>
    </location>
</feature>
<accession>A0A0N8KDY1</accession>
<dbReference type="InterPro" id="IPR009045">
    <property type="entry name" value="Zn_M74/Hedgehog-like"/>
</dbReference>
<feature type="region of interest" description="Disordered" evidence="12">
    <location>
        <begin position="285"/>
        <end position="339"/>
    </location>
</feature>
<keyword evidence="5" id="KW-0732">Signal</keyword>
<dbReference type="GO" id="GO:0006508">
    <property type="term" value="P:proteolysis"/>
    <property type="evidence" value="ECO:0007669"/>
    <property type="project" value="UniProtKB-KW"/>
</dbReference>
<dbReference type="PATRIC" id="fig|1653334.4.peg.263"/>
<keyword evidence="16" id="KW-1185">Reference proteome</keyword>
<dbReference type="PANTHER" id="PTHR37425">
    <property type="match status" value="1"/>
</dbReference>
<name>A0A0N8KDY1_9HYPH</name>
<keyword evidence="6" id="KW-0378">Hydrolase</keyword>
<keyword evidence="3" id="KW-0645">Protease</keyword>
<evidence type="ECO:0000256" key="4">
    <source>
        <dbReference type="ARBA" id="ARBA00022723"/>
    </source>
</evidence>
<comment type="caution">
    <text evidence="13">The sequence shown here is derived from an EMBL/GenBank/DDBJ whole genome shotgun (WGS) entry which is preliminary data.</text>
</comment>
<comment type="cofactor">
    <cofactor evidence="1">
        <name>Zn(2+)</name>
        <dbReference type="ChEBI" id="CHEBI:29105"/>
    </cofactor>
</comment>
<evidence type="ECO:0000256" key="9">
    <source>
        <dbReference type="ARBA" id="ARBA00023316"/>
    </source>
</evidence>
<evidence type="ECO:0000313" key="16">
    <source>
        <dbReference type="Proteomes" id="UP000182800"/>
    </source>
</evidence>
<keyword evidence="9" id="KW-0961">Cell wall biogenesis/degradation</keyword>
<evidence type="ECO:0000256" key="8">
    <source>
        <dbReference type="ARBA" id="ARBA00023049"/>
    </source>
</evidence>
<feature type="region of interest" description="Disordered" evidence="12">
    <location>
        <begin position="369"/>
        <end position="417"/>
    </location>
</feature>
<feature type="region of interest" description="Disordered" evidence="12">
    <location>
        <begin position="430"/>
        <end position="517"/>
    </location>
</feature>
<keyword evidence="8" id="KW-0482">Metalloprotease</keyword>